<feature type="transmembrane region" description="Helical" evidence="5">
    <location>
        <begin position="139"/>
        <end position="157"/>
    </location>
</feature>
<dbReference type="CTD" id="190891"/>
<dbReference type="RefSeq" id="NP_001294120.1">
    <property type="nucleotide sequence ID" value="NM_001307191.1"/>
</dbReference>
<feature type="transmembrane region" description="Helical" evidence="5">
    <location>
        <begin position="234"/>
        <end position="257"/>
    </location>
</feature>
<protein>
    <submittedName>
        <fullName evidence="6">G protein-coupled receptor</fullName>
    </submittedName>
</protein>
<evidence type="ECO:0000313" key="8">
    <source>
        <dbReference type="WormBase" id="Y105C5B.8b"/>
    </source>
</evidence>
<dbReference type="GO" id="GO:0016020">
    <property type="term" value="C:membrane"/>
    <property type="evidence" value="ECO:0007669"/>
    <property type="project" value="UniProtKB-SubCell"/>
</dbReference>
<comment type="subcellular location">
    <subcellularLocation>
        <location evidence="1">Membrane</location>
        <topology evidence="1">Multi-pass membrane protein</topology>
    </subcellularLocation>
</comment>
<dbReference type="Proteomes" id="UP000001940">
    <property type="component" value="Chromosome IV"/>
</dbReference>
<feature type="transmembrane region" description="Helical" evidence="5">
    <location>
        <begin position="187"/>
        <end position="208"/>
    </location>
</feature>
<feature type="transmembrane region" description="Helical" evidence="5">
    <location>
        <begin position="23"/>
        <end position="42"/>
    </location>
</feature>
<dbReference type="PANTHER" id="PTHR31357:SF14">
    <property type="entry name" value="G PROTEIN-COUPLED RECEPTOR"/>
    <property type="match status" value="1"/>
</dbReference>
<feature type="transmembrane region" description="Helical" evidence="5">
    <location>
        <begin position="269"/>
        <end position="289"/>
    </location>
</feature>
<dbReference type="PANTHER" id="PTHR31357">
    <property type="entry name" value="SERPENTINE RECEPTOR CLASS ALPHA-10"/>
    <property type="match status" value="1"/>
</dbReference>
<dbReference type="ExpressionAtlas" id="A0A078BPL6">
    <property type="expression patterns" value="baseline"/>
</dbReference>
<keyword evidence="4 5" id="KW-0472">Membrane</keyword>
<dbReference type="SMR" id="A0A078BPL6"/>
<dbReference type="AGR" id="WB:WBGene00013649"/>
<evidence type="ECO:0000313" key="7">
    <source>
        <dbReference type="Proteomes" id="UP000001940"/>
    </source>
</evidence>
<evidence type="ECO:0000256" key="1">
    <source>
        <dbReference type="ARBA" id="ARBA00004141"/>
    </source>
</evidence>
<reference evidence="6 7" key="1">
    <citation type="journal article" date="1998" name="Science">
        <title>Genome sequence of the nematode C. elegans: a platform for investigating biology.</title>
        <authorList>
            <consortium name="The C. elegans sequencing consortium"/>
            <person name="Sulson J.E."/>
            <person name="Waterston R."/>
        </authorList>
    </citation>
    <scope>NUCLEOTIDE SEQUENCE [LARGE SCALE GENOMIC DNA]</scope>
    <source>
        <strain evidence="6 7">Bristol N2</strain>
    </source>
</reference>
<dbReference type="EMBL" id="BX284604">
    <property type="protein sequence ID" value="CDX47501.1"/>
    <property type="molecule type" value="Genomic_DNA"/>
</dbReference>
<name>A0A078BPL6_CAEEL</name>
<dbReference type="AlphaFoldDB" id="A0A078BPL6"/>
<dbReference type="GeneID" id="190891"/>
<keyword evidence="3 5" id="KW-1133">Transmembrane helix</keyword>
<feature type="transmembrane region" description="Helical" evidence="5">
    <location>
        <begin position="102"/>
        <end position="127"/>
    </location>
</feature>
<organism evidence="6 7">
    <name type="scientific">Caenorhabditis elegans</name>
    <dbReference type="NCBI Taxonomy" id="6239"/>
    <lineage>
        <taxon>Eukaryota</taxon>
        <taxon>Metazoa</taxon>
        <taxon>Ecdysozoa</taxon>
        <taxon>Nematoda</taxon>
        <taxon>Chromadorea</taxon>
        <taxon>Rhabditida</taxon>
        <taxon>Rhabditina</taxon>
        <taxon>Rhabditomorpha</taxon>
        <taxon>Rhabditoidea</taxon>
        <taxon>Rhabditidae</taxon>
        <taxon>Peloderinae</taxon>
        <taxon>Caenorhabditis</taxon>
    </lineage>
</organism>
<dbReference type="KEGG" id="cel:CELE_Y105C5B.8"/>
<dbReference type="OrthoDB" id="5865058at2759"/>
<keyword evidence="6" id="KW-0675">Receptor</keyword>
<gene>
    <name evidence="6" type="ORF">CELE_Y105C5B.8</name>
    <name evidence="6 8" type="ORF">Y105C5B.8</name>
</gene>
<dbReference type="Bgee" id="WBGene00013649">
    <property type="expression patterns" value="Expressed in multicellular organism and 1 other cell type or tissue"/>
</dbReference>
<proteinExistence type="predicted"/>
<evidence type="ECO:0000256" key="3">
    <source>
        <dbReference type="ARBA" id="ARBA00022989"/>
    </source>
</evidence>
<dbReference type="WormBase" id="Y105C5B.8b">
    <property type="protein sequence ID" value="CE50079"/>
    <property type="gene ID" value="WBGene00013649"/>
</dbReference>
<evidence type="ECO:0000313" key="6">
    <source>
        <dbReference type="EMBL" id="CDX47501.1"/>
    </source>
</evidence>
<evidence type="ECO:0000256" key="4">
    <source>
        <dbReference type="ARBA" id="ARBA00023136"/>
    </source>
</evidence>
<feature type="transmembrane region" description="Helical" evidence="5">
    <location>
        <begin position="62"/>
        <end position="82"/>
    </location>
</feature>
<dbReference type="InterPro" id="IPR051080">
    <property type="entry name" value="Nematode_rcpt-like_serp_alpha"/>
</dbReference>
<evidence type="ECO:0000256" key="2">
    <source>
        <dbReference type="ARBA" id="ARBA00022692"/>
    </source>
</evidence>
<keyword evidence="7" id="KW-1185">Reference proteome</keyword>
<sequence>MHTSPNCTAAVLESIATSKQGSYIFLEIFGVLMCVFSVPLTYYSCECFEKERVQMHLKILMYFHHIALIMYSLSYISLGTYHLLSRLVFDGCDLLVPIDICIWVRIFQSFSSIFFQLFYIAVVLNTFMAKFQFWRSNENFVRGVAYFCAFFSIFEPLPSVYKDIQRDGHQLNCSSFEHKDALVQKNIFIGFLTLDFGSAIGFCIAMILQKRDMKDPVLKFNITKKHREMELHRTLILIFPNLILNMFCYVYFAGISMRWAAENQLDGNAFLVANSVPVYVFFSPIMWMITLRRWKGRVNPAPIEPDDYWKILTDTWNQKPIGKCILLNNRHGTR</sequence>
<keyword evidence="2 5" id="KW-0812">Transmembrane</keyword>
<accession>A0A078BPL6</accession>
<evidence type="ECO:0000256" key="5">
    <source>
        <dbReference type="SAM" id="Phobius"/>
    </source>
</evidence>